<comment type="caution">
    <text evidence="2">The sequence shown here is derived from an EMBL/GenBank/DDBJ whole genome shotgun (WGS) entry which is preliminary data.</text>
</comment>
<evidence type="ECO:0000256" key="1">
    <source>
        <dbReference type="SAM" id="Phobius"/>
    </source>
</evidence>
<proteinExistence type="predicted"/>
<evidence type="ECO:0000313" key="3">
    <source>
        <dbReference type="EMBL" id="KAJ6835505.1"/>
    </source>
</evidence>
<evidence type="ECO:0000313" key="2">
    <source>
        <dbReference type="EMBL" id="KAJ6828231.1"/>
    </source>
</evidence>
<gene>
    <name evidence="3" type="ORF">M6B38_332090</name>
    <name evidence="2" type="ORF">M6B38_364030</name>
</gene>
<evidence type="ECO:0000313" key="4">
    <source>
        <dbReference type="Proteomes" id="UP001140949"/>
    </source>
</evidence>
<dbReference type="AlphaFoldDB" id="A0AAX6GJ29"/>
<dbReference type="Proteomes" id="UP001140949">
    <property type="component" value="Unassembled WGS sequence"/>
</dbReference>
<sequence>MVTFILVYFVSCLCFSIYESVTTLLFDLMIVLALIYSSCLYYFKSHLNIRKQRKKKPVFHLIF</sequence>
<dbReference type="EMBL" id="JANAVB010019600">
    <property type="protein sequence ID" value="KAJ6828231.1"/>
    <property type="molecule type" value="Genomic_DNA"/>
</dbReference>
<keyword evidence="4" id="KW-1185">Reference proteome</keyword>
<feature type="transmembrane region" description="Helical" evidence="1">
    <location>
        <begin position="24"/>
        <end position="43"/>
    </location>
</feature>
<keyword evidence="1" id="KW-0812">Transmembrane</keyword>
<reference evidence="2" key="2">
    <citation type="submission" date="2023-04" db="EMBL/GenBank/DDBJ databases">
        <authorList>
            <person name="Bruccoleri R.E."/>
            <person name="Oakeley E.J."/>
            <person name="Faust A.-M."/>
            <person name="Dessus-Babus S."/>
            <person name="Altorfer M."/>
            <person name="Burckhardt D."/>
            <person name="Oertli M."/>
            <person name="Naumann U."/>
            <person name="Petersen F."/>
            <person name="Wong J."/>
        </authorList>
    </citation>
    <scope>NUCLEOTIDE SEQUENCE</scope>
    <source>
        <strain evidence="2">GSM-AAB239-AS_SAM_17_03QT</strain>
        <tissue evidence="2">Leaf</tissue>
    </source>
</reference>
<dbReference type="EMBL" id="JANAVB010013398">
    <property type="protein sequence ID" value="KAJ6835505.1"/>
    <property type="molecule type" value="Genomic_DNA"/>
</dbReference>
<keyword evidence="1" id="KW-0472">Membrane</keyword>
<reference evidence="2" key="1">
    <citation type="journal article" date="2023" name="GigaByte">
        <title>Genome assembly of the bearded iris, Iris pallida Lam.</title>
        <authorList>
            <person name="Bruccoleri R.E."/>
            <person name="Oakeley E.J."/>
            <person name="Faust A.M.E."/>
            <person name="Altorfer M."/>
            <person name="Dessus-Babus S."/>
            <person name="Burckhardt D."/>
            <person name="Oertli M."/>
            <person name="Naumann U."/>
            <person name="Petersen F."/>
            <person name="Wong J."/>
        </authorList>
    </citation>
    <scope>NUCLEOTIDE SEQUENCE</scope>
    <source>
        <strain evidence="2">GSM-AAB239-AS_SAM_17_03QT</strain>
    </source>
</reference>
<organism evidence="2 4">
    <name type="scientific">Iris pallida</name>
    <name type="common">Sweet iris</name>
    <dbReference type="NCBI Taxonomy" id="29817"/>
    <lineage>
        <taxon>Eukaryota</taxon>
        <taxon>Viridiplantae</taxon>
        <taxon>Streptophyta</taxon>
        <taxon>Embryophyta</taxon>
        <taxon>Tracheophyta</taxon>
        <taxon>Spermatophyta</taxon>
        <taxon>Magnoliopsida</taxon>
        <taxon>Liliopsida</taxon>
        <taxon>Asparagales</taxon>
        <taxon>Iridaceae</taxon>
        <taxon>Iridoideae</taxon>
        <taxon>Irideae</taxon>
        <taxon>Iris</taxon>
    </lineage>
</organism>
<name>A0AAX6GJ29_IRIPA</name>
<accession>A0AAX6GJ29</accession>
<protein>
    <submittedName>
        <fullName evidence="2">Uncharacterized protein</fullName>
    </submittedName>
</protein>
<keyword evidence="1" id="KW-1133">Transmembrane helix</keyword>